<feature type="transmembrane region" description="Helical" evidence="5">
    <location>
        <begin position="222"/>
        <end position="246"/>
    </location>
</feature>
<dbReference type="GO" id="GO:0016020">
    <property type="term" value="C:membrane"/>
    <property type="evidence" value="ECO:0007669"/>
    <property type="project" value="UniProtKB-SubCell"/>
</dbReference>
<feature type="transmembrane region" description="Helical" evidence="5">
    <location>
        <begin position="252"/>
        <end position="275"/>
    </location>
</feature>
<protein>
    <recommendedName>
        <fullName evidence="6">G-protein coupled receptors family 1 profile domain-containing protein</fullName>
    </recommendedName>
</protein>
<comment type="caution">
    <text evidence="7">The sequence shown here is derived from an EMBL/GenBank/DDBJ whole genome shotgun (WGS) entry which is preliminary data.</text>
</comment>
<evidence type="ECO:0000256" key="2">
    <source>
        <dbReference type="ARBA" id="ARBA00022692"/>
    </source>
</evidence>
<dbReference type="AlphaFoldDB" id="A0A815TDX8"/>
<feature type="transmembrane region" description="Helical" evidence="5">
    <location>
        <begin position="172"/>
        <end position="193"/>
    </location>
</feature>
<feature type="non-terminal residue" evidence="7">
    <location>
        <position position="1"/>
    </location>
</feature>
<feature type="domain" description="G-protein coupled receptors family 1 profile" evidence="6">
    <location>
        <begin position="1"/>
        <end position="273"/>
    </location>
</feature>
<evidence type="ECO:0000256" key="5">
    <source>
        <dbReference type="SAM" id="Phobius"/>
    </source>
</evidence>
<proteinExistence type="predicted"/>
<feature type="transmembrane region" description="Helical" evidence="5">
    <location>
        <begin position="105"/>
        <end position="123"/>
    </location>
</feature>
<evidence type="ECO:0000256" key="1">
    <source>
        <dbReference type="ARBA" id="ARBA00004370"/>
    </source>
</evidence>
<keyword evidence="4 5" id="KW-0472">Membrane</keyword>
<evidence type="ECO:0000256" key="4">
    <source>
        <dbReference type="ARBA" id="ARBA00023136"/>
    </source>
</evidence>
<organism evidence="7 8">
    <name type="scientific">Adineta ricciae</name>
    <name type="common">Rotifer</name>
    <dbReference type="NCBI Taxonomy" id="249248"/>
    <lineage>
        <taxon>Eukaryota</taxon>
        <taxon>Metazoa</taxon>
        <taxon>Spiralia</taxon>
        <taxon>Gnathifera</taxon>
        <taxon>Rotifera</taxon>
        <taxon>Eurotatoria</taxon>
        <taxon>Bdelloidea</taxon>
        <taxon>Adinetida</taxon>
        <taxon>Adinetidae</taxon>
        <taxon>Adineta</taxon>
    </lineage>
</organism>
<dbReference type="SUPFAM" id="SSF81321">
    <property type="entry name" value="Family A G protein-coupled receptor-like"/>
    <property type="match status" value="1"/>
</dbReference>
<dbReference type="Proteomes" id="UP000663852">
    <property type="component" value="Unassembled WGS sequence"/>
</dbReference>
<feature type="transmembrane region" description="Helical" evidence="5">
    <location>
        <begin position="21"/>
        <end position="45"/>
    </location>
</feature>
<name>A0A815TDX8_ADIRI</name>
<evidence type="ECO:0000313" key="8">
    <source>
        <dbReference type="Proteomes" id="UP000663852"/>
    </source>
</evidence>
<accession>A0A815TDX8</accession>
<evidence type="ECO:0000259" key="6">
    <source>
        <dbReference type="PROSITE" id="PS50262"/>
    </source>
</evidence>
<sequence>NSICSILTFQNANLKKNGCGLYLLASSITSLLTITMFTTKFWFVVVTSMLIPIRDSILEGGCKSIETLLNLFFYWDAWLNACVAIERAVNAYKGISFNQKKSKRFARWIIFILPILIMATIIHEPLYRKSFKHGLIREVTSSEDLDAKKSVIGDIWCLADYSPAVQDYSTTILFIHLLGPFIANLFSALFIIISSARRRAGVQTQQTYRQHIREQWQEHKQLVISPIILLLLSTPRLVISLIYGCVDVSRSVWLYLSAYFISFVPSVLMFVIFVLPSSSYRTTFKETISRICHRRAS</sequence>
<dbReference type="InterPro" id="IPR017452">
    <property type="entry name" value="GPCR_Rhodpsn_7TM"/>
</dbReference>
<dbReference type="Gene3D" id="1.20.1070.10">
    <property type="entry name" value="Rhodopsin 7-helix transmembrane proteins"/>
    <property type="match status" value="1"/>
</dbReference>
<dbReference type="PROSITE" id="PS50262">
    <property type="entry name" value="G_PROTEIN_RECEP_F1_2"/>
    <property type="match status" value="1"/>
</dbReference>
<keyword evidence="3 5" id="KW-1133">Transmembrane helix</keyword>
<evidence type="ECO:0000313" key="7">
    <source>
        <dbReference type="EMBL" id="CAF1500743.1"/>
    </source>
</evidence>
<reference evidence="7" key="1">
    <citation type="submission" date="2021-02" db="EMBL/GenBank/DDBJ databases">
        <authorList>
            <person name="Nowell W R."/>
        </authorList>
    </citation>
    <scope>NUCLEOTIDE SEQUENCE</scope>
</reference>
<evidence type="ECO:0000256" key="3">
    <source>
        <dbReference type="ARBA" id="ARBA00022989"/>
    </source>
</evidence>
<comment type="subcellular location">
    <subcellularLocation>
        <location evidence="1">Membrane</location>
    </subcellularLocation>
</comment>
<dbReference type="EMBL" id="CAJNOJ010000634">
    <property type="protein sequence ID" value="CAF1500743.1"/>
    <property type="molecule type" value="Genomic_DNA"/>
</dbReference>
<gene>
    <name evidence="7" type="ORF">EDS130_LOCUS42616</name>
</gene>
<keyword evidence="2 5" id="KW-0812">Transmembrane</keyword>